<dbReference type="EC" id="2.7.13.3" evidence="3"/>
<accession>A0A3E3I578</accession>
<comment type="catalytic activity">
    <reaction evidence="1">
        <text>ATP + protein L-histidine = ADP + protein N-phospho-L-histidine.</text>
        <dbReference type="EC" id="2.7.13.3"/>
    </reaction>
</comment>
<dbReference type="SMART" id="SM00388">
    <property type="entry name" value="HisKA"/>
    <property type="match status" value="1"/>
</dbReference>
<dbReference type="SUPFAM" id="SSF47384">
    <property type="entry name" value="Homodimeric domain of signal transducing histidine kinase"/>
    <property type="match status" value="1"/>
</dbReference>
<dbReference type="Gene3D" id="3.30.450.20">
    <property type="entry name" value="PAS domain"/>
    <property type="match status" value="2"/>
</dbReference>
<dbReference type="PROSITE" id="PS50109">
    <property type="entry name" value="HIS_KIN"/>
    <property type="match status" value="1"/>
</dbReference>
<evidence type="ECO:0000256" key="1">
    <source>
        <dbReference type="ARBA" id="ARBA00000085"/>
    </source>
</evidence>
<dbReference type="SMART" id="SM00086">
    <property type="entry name" value="PAC"/>
    <property type="match status" value="2"/>
</dbReference>
<evidence type="ECO:0000256" key="9">
    <source>
        <dbReference type="ARBA" id="ARBA00074306"/>
    </source>
</evidence>
<evidence type="ECO:0000259" key="13">
    <source>
        <dbReference type="PROSITE" id="PS50113"/>
    </source>
</evidence>
<dbReference type="PROSITE" id="PS50887">
    <property type="entry name" value="GGDEF"/>
    <property type="match status" value="1"/>
</dbReference>
<evidence type="ECO:0000256" key="6">
    <source>
        <dbReference type="ARBA" id="ARBA00022777"/>
    </source>
</evidence>
<dbReference type="SMART" id="SM00448">
    <property type="entry name" value="REC"/>
    <property type="match status" value="1"/>
</dbReference>
<dbReference type="InterPro" id="IPR036890">
    <property type="entry name" value="HATPase_C_sf"/>
</dbReference>
<dbReference type="FunFam" id="3.30.565.10:FF:000010">
    <property type="entry name" value="Sensor histidine kinase RcsC"/>
    <property type="match status" value="1"/>
</dbReference>
<dbReference type="SUPFAM" id="SSF55073">
    <property type="entry name" value="Nucleotide cyclase"/>
    <property type="match status" value="1"/>
</dbReference>
<dbReference type="Pfam" id="PF00512">
    <property type="entry name" value="HisKA"/>
    <property type="match status" value="1"/>
</dbReference>
<dbReference type="AlphaFoldDB" id="A0A3E3I578"/>
<dbReference type="InterPro" id="IPR000014">
    <property type="entry name" value="PAS"/>
</dbReference>
<dbReference type="Pfam" id="PF00072">
    <property type="entry name" value="Response_reg"/>
    <property type="match status" value="1"/>
</dbReference>
<comment type="caution">
    <text evidence="15">The sequence shown here is derived from an EMBL/GenBank/DDBJ whole genome shotgun (WGS) entry which is preliminary data.</text>
</comment>
<dbReference type="Pfam" id="PF02518">
    <property type="entry name" value="HATPase_c"/>
    <property type="match status" value="1"/>
</dbReference>
<proteinExistence type="inferred from homology"/>
<evidence type="ECO:0000256" key="10">
    <source>
        <dbReference type="PROSITE-ProRule" id="PRU00169"/>
    </source>
</evidence>
<sequence length="1042" mass="118485">MGKIFVRCSGKVYEREGQIYRIRGYHQDITELVRLRKTNLVQGQQLKETERQKQRYNNLFQSVLCGIIQYSMMDNGLARFKNANKEAIRILGYEEQEFWEKQEWDLTSTVCEEDRERIIKGIDELKEAGDKFFYEYRVKCRDGRKCWVIGSAELIRDLDDELVVQSVFLDINRRKEIEQKNRLLEKQLEAGNEFLRLSLEHTSIYEFYYDPVSGIGTLPERTREFYGRETPVCINMAETFAREYAAPEYHDAFLQMFRAIDRGERTATGEFMDQDRKNWRRITLSVLRYDSTGKPGYVVGITEDITKEKEMEIALRKARTQDPLTGLYTREAGIALVKERLEHKRADQVCGLMLLDMDNFQKINDVSGSVFADVLLQETADVLRRETKDEDILIRLGGDEFMVFVENCTKAEAVVQGKAIAERIRGLFPDMEGESGISASIGMCVTSVVEDYSGLYRCAESTLQYLKKNGKGRAACYLDTSNELGSWLTSLYPDELLINSVGSSNLSADEELTTFALELLGKARNISDAMNLLLVRIGKRMKLDRVCISEVNHEYRNVSCIYQWADKAVGYHETEPFYLSREDLEHILSVYSADGTSTEKLIFHQHMMPSVLHAAFWNEGTYAGAFCWEKKEEGYEWTDEEKRLIKELARIISSFTMKARADAVSQAKTDFLSRMSHEIRTPMNAIMGMTAIAKTVLEDKEKMAECLHKIETANTYLLQLINDILDMSRIESGKVELNIQRNDLHEIINSLKILIEPQAEAKGIIFSTEVSCEEKRPIMADDLRLNQILINILGNAVKFTPPGGHVTLRVEQTDADEELLRLRFSVTDDGIGIQKERQKSIFNAFEQAEASTASQYGGTGLGLSISSRLVQMMGGKLEVESEPGKGSCFYFTLSMPFAGERGGDAGMEKSGAAADFSGKRILVVEDNDINREIAVTLLEGWGFMAEEAVNGKEAVEKFLDAPPYYYDGILMDIKMPVMDGLQATRFIRMSEKEDSVSIPIIAMSANAFSEDMKKSMESGMNGHLVKPIEVEKTRKLLEKCIK</sequence>
<dbReference type="InterPro" id="IPR003594">
    <property type="entry name" value="HATPase_dom"/>
</dbReference>
<dbReference type="NCBIfam" id="TIGR00254">
    <property type="entry name" value="GGDEF"/>
    <property type="match status" value="1"/>
</dbReference>
<feature type="domain" description="Histidine kinase" evidence="11">
    <location>
        <begin position="674"/>
        <end position="897"/>
    </location>
</feature>
<evidence type="ECO:0000256" key="5">
    <source>
        <dbReference type="ARBA" id="ARBA00022553"/>
    </source>
</evidence>
<evidence type="ECO:0000259" key="14">
    <source>
        <dbReference type="PROSITE" id="PS50887"/>
    </source>
</evidence>
<dbReference type="PANTHER" id="PTHR45339">
    <property type="entry name" value="HYBRID SIGNAL TRANSDUCTION HISTIDINE KINASE J"/>
    <property type="match status" value="1"/>
</dbReference>
<dbReference type="PRINTS" id="PR00344">
    <property type="entry name" value="BCTRLSENSOR"/>
</dbReference>
<dbReference type="NCBIfam" id="TIGR00229">
    <property type="entry name" value="sensory_box"/>
    <property type="match status" value="1"/>
</dbReference>
<keyword evidence="7" id="KW-0902">Two-component regulatory system</keyword>
<evidence type="ECO:0000313" key="16">
    <source>
        <dbReference type="Proteomes" id="UP000260812"/>
    </source>
</evidence>
<evidence type="ECO:0000259" key="11">
    <source>
        <dbReference type="PROSITE" id="PS50109"/>
    </source>
</evidence>
<dbReference type="InterPro" id="IPR001610">
    <property type="entry name" value="PAC"/>
</dbReference>
<dbReference type="Gene3D" id="3.30.70.270">
    <property type="match status" value="1"/>
</dbReference>
<comment type="similarity">
    <text evidence="2">In the N-terminal section; belongs to the phytochrome family.</text>
</comment>
<comment type="function">
    <text evidence="8">May play the central regulatory role in sporulation. It may be an element of the effector pathway responsible for the activation of sporulation genes in response to nutritional stress. Spo0A may act in concert with spo0H (a sigma factor) to control the expression of some genes that are critical to the sporulation process.</text>
</comment>
<feature type="domain" description="GGDEF" evidence="14">
    <location>
        <begin position="348"/>
        <end position="479"/>
    </location>
</feature>
<evidence type="ECO:0000256" key="4">
    <source>
        <dbReference type="ARBA" id="ARBA00018672"/>
    </source>
</evidence>
<dbReference type="SUPFAM" id="SSF52172">
    <property type="entry name" value="CheY-like"/>
    <property type="match status" value="1"/>
</dbReference>
<protein>
    <recommendedName>
        <fullName evidence="9">Circadian input-output histidine kinase CikA</fullName>
        <ecNumber evidence="3">2.7.13.3</ecNumber>
    </recommendedName>
    <alternativeName>
        <fullName evidence="4">Stage 0 sporulation protein A homolog</fullName>
    </alternativeName>
</protein>
<keyword evidence="6" id="KW-0418">Kinase</keyword>
<dbReference type="InterPro" id="IPR043128">
    <property type="entry name" value="Rev_trsase/Diguanyl_cyclase"/>
</dbReference>
<dbReference type="InterPro" id="IPR036097">
    <property type="entry name" value="HisK_dim/P_sf"/>
</dbReference>
<dbReference type="CDD" id="cd17546">
    <property type="entry name" value="REC_hyHK_CKI1_RcsC-like"/>
    <property type="match status" value="1"/>
</dbReference>
<dbReference type="SUPFAM" id="SSF55785">
    <property type="entry name" value="PYP-like sensor domain (PAS domain)"/>
    <property type="match status" value="2"/>
</dbReference>
<dbReference type="CDD" id="cd01949">
    <property type="entry name" value="GGDEF"/>
    <property type="match status" value="1"/>
</dbReference>
<keyword evidence="16" id="KW-1185">Reference proteome</keyword>
<dbReference type="SUPFAM" id="SSF55874">
    <property type="entry name" value="ATPase domain of HSP90 chaperone/DNA topoisomerase II/histidine kinase"/>
    <property type="match status" value="1"/>
</dbReference>
<feature type="modified residue" description="4-aspartylphosphate" evidence="10">
    <location>
        <position position="972"/>
    </location>
</feature>
<evidence type="ECO:0000256" key="7">
    <source>
        <dbReference type="ARBA" id="ARBA00023012"/>
    </source>
</evidence>
<dbReference type="CDD" id="cd00130">
    <property type="entry name" value="PAS"/>
    <property type="match status" value="1"/>
</dbReference>
<dbReference type="GO" id="GO:0000155">
    <property type="term" value="F:phosphorelay sensor kinase activity"/>
    <property type="evidence" value="ECO:0007669"/>
    <property type="project" value="InterPro"/>
</dbReference>
<dbReference type="PROSITE" id="PS50110">
    <property type="entry name" value="RESPONSE_REGULATORY"/>
    <property type="match status" value="1"/>
</dbReference>
<dbReference type="CDD" id="cd00082">
    <property type="entry name" value="HisKA"/>
    <property type="match status" value="1"/>
</dbReference>
<dbReference type="EMBL" id="QVLV01000007">
    <property type="protein sequence ID" value="RGE60452.1"/>
    <property type="molecule type" value="Genomic_DNA"/>
</dbReference>
<keyword evidence="5 10" id="KW-0597">Phosphoprotein</keyword>
<evidence type="ECO:0000256" key="3">
    <source>
        <dbReference type="ARBA" id="ARBA00012438"/>
    </source>
</evidence>
<dbReference type="SMART" id="SM00267">
    <property type="entry name" value="GGDEF"/>
    <property type="match status" value="1"/>
</dbReference>
<dbReference type="Pfam" id="PF00990">
    <property type="entry name" value="GGDEF"/>
    <property type="match status" value="1"/>
</dbReference>
<keyword evidence="6" id="KW-0808">Transferase</keyword>
<dbReference type="Proteomes" id="UP000260812">
    <property type="component" value="Unassembled WGS sequence"/>
</dbReference>
<dbReference type="InterPro" id="IPR001789">
    <property type="entry name" value="Sig_transdc_resp-reg_receiver"/>
</dbReference>
<feature type="domain" description="Response regulatory" evidence="12">
    <location>
        <begin position="920"/>
        <end position="1041"/>
    </location>
</feature>
<dbReference type="SMART" id="SM00387">
    <property type="entry name" value="HATPase_c"/>
    <property type="match status" value="1"/>
</dbReference>
<name>A0A3E3I578_9FIRM</name>
<dbReference type="InterPro" id="IPR004358">
    <property type="entry name" value="Sig_transdc_His_kin-like_C"/>
</dbReference>
<gene>
    <name evidence="15" type="ORF">DXC51_12390</name>
</gene>
<reference evidence="15 16" key="1">
    <citation type="submission" date="2018-08" db="EMBL/GenBank/DDBJ databases">
        <title>A genome reference for cultivated species of the human gut microbiota.</title>
        <authorList>
            <person name="Zou Y."/>
            <person name="Xue W."/>
            <person name="Luo G."/>
        </authorList>
    </citation>
    <scope>NUCLEOTIDE SEQUENCE [LARGE SCALE GENOMIC DNA]</scope>
    <source>
        <strain evidence="15 16">TF05-5AC</strain>
    </source>
</reference>
<dbReference type="Gene3D" id="3.30.565.10">
    <property type="entry name" value="Histidine kinase-like ATPase, C-terminal domain"/>
    <property type="match status" value="1"/>
</dbReference>
<dbReference type="InterPro" id="IPR005467">
    <property type="entry name" value="His_kinase_dom"/>
</dbReference>
<dbReference type="Pfam" id="PF08447">
    <property type="entry name" value="PAS_3"/>
    <property type="match status" value="1"/>
</dbReference>
<feature type="domain" description="PAC" evidence="13">
    <location>
        <begin position="132"/>
        <end position="183"/>
    </location>
</feature>
<dbReference type="Gene3D" id="1.10.287.130">
    <property type="match status" value="1"/>
</dbReference>
<dbReference type="InterPro" id="IPR011006">
    <property type="entry name" value="CheY-like_superfamily"/>
</dbReference>
<dbReference type="InterPro" id="IPR013655">
    <property type="entry name" value="PAS_fold_3"/>
</dbReference>
<dbReference type="CDD" id="cd16922">
    <property type="entry name" value="HATPase_EvgS-ArcB-TorS-like"/>
    <property type="match status" value="1"/>
</dbReference>
<evidence type="ECO:0000313" key="15">
    <source>
        <dbReference type="EMBL" id="RGE60452.1"/>
    </source>
</evidence>
<dbReference type="InterPro" id="IPR003661">
    <property type="entry name" value="HisK_dim/P_dom"/>
</dbReference>
<dbReference type="InterPro" id="IPR029787">
    <property type="entry name" value="Nucleotide_cyclase"/>
</dbReference>
<dbReference type="PANTHER" id="PTHR45339:SF1">
    <property type="entry name" value="HYBRID SIGNAL TRANSDUCTION HISTIDINE KINASE J"/>
    <property type="match status" value="1"/>
</dbReference>
<evidence type="ECO:0000256" key="8">
    <source>
        <dbReference type="ARBA" id="ARBA00024867"/>
    </source>
</evidence>
<evidence type="ECO:0000256" key="2">
    <source>
        <dbReference type="ARBA" id="ARBA00006402"/>
    </source>
</evidence>
<evidence type="ECO:0000259" key="12">
    <source>
        <dbReference type="PROSITE" id="PS50110"/>
    </source>
</evidence>
<dbReference type="Gene3D" id="3.40.50.2300">
    <property type="match status" value="1"/>
</dbReference>
<dbReference type="InterPro" id="IPR000160">
    <property type="entry name" value="GGDEF_dom"/>
</dbReference>
<dbReference type="InterPro" id="IPR000700">
    <property type="entry name" value="PAS-assoc_C"/>
</dbReference>
<dbReference type="InterPro" id="IPR035965">
    <property type="entry name" value="PAS-like_dom_sf"/>
</dbReference>
<dbReference type="PROSITE" id="PS50113">
    <property type="entry name" value="PAC"/>
    <property type="match status" value="1"/>
</dbReference>
<organism evidence="15 16">
    <name type="scientific">Eisenbergiella massiliensis</name>
    <dbReference type="NCBI Taxonomy" id="1720294"/>
    <lineage>
        <taxon>Bacteria</taxon>
        <taxon>Bacillati</taxon>
        <taxon>Bacillota</taxon>
        <taxon>Clostridia</taxon>
        <taxon>Lachnospirales</taxon>
        <taxon>Lachnospiraceae</taxon>
        <taxon>Eisenbergiella</taxon>
    </lineage>
</organism>